<gene>
    <name evidence="1" type="ORF">rCG_49182</name>
</gene>
<organism evidence="1 2">
    <name type="scientific">Rattus norvegicus</name>
    <name type="common">Rat</name>
    <dbReference type="NCBI Taxonomy" id="10116"/>
    <lineage>
        <taxon>Eukaryota</taxon>
        <taxon>Metazoa</taxon>
        <taxon>Chordata</taxon>
        <taxon>Craniata</taxon>
        <taxon>Vertebrata</taxon>
        <taxon>Euteleostomi</taxon>
        <taxon>Mammalia</taxon>
        <taxon>Eutheria</taxon>
        <taxon>Euarchontoglires</taxon>
        <taxon>Glires</taxon>
        <taxon>Rodentia</taxon>
        <taxon>Myomorpha</taxon>
        <taxon>Muroidea</taxon>
        <taxon>Muridae</taxon>
        <taxon>Murinae</taxon>
        <taxon>Rattus</taxon>
    </lineage>
</organism>
<proteinExistence type="predicted"/>
<dbReference type="Proteomes" id="UP000234681">
    <property type="component" value="Chromosome 7"/>
</dbReference>
<sequence>MRRERTSYPFILRWKSLYNPGQSLCRPYWPHNYRDSPASLPSAGIKRINCLQKRILSQTTGGLECGTRNAEFRLPKLSHASQQLLCELLTVSLTRSLSHQECV</sequence>
<accession>A6IFZ6</accession>
<reference evidence="1 2" key="1">
    <citation type="submission" date="2005-09" db="EMBL/GenBank/DDBJ databases">
        <authorList>
            <person name="Mural R.J."/>
            <person name="Li P.W."/>
            <person name="Adams M.D."/>
            <person name="Amanatides P.G."/>
            <person name="Baden-Tillson H."/>
            <person name="Barnstead M."/>
            <person name="Chin S.H."/>
            <person name="Dew I."/>
            <person name="Evans C.A."/>
            <person name="Ferriera S."/>
            <person name="Flanigan M."/>
            <person name="Fosler C."/>
            <person name="Glodek A."/>
            <person name="Gu Z."/>
            <person name="Holt R.A."/>
            <person name="Jennings D."/>
            <person name="Kraft C.L."/>
            <person name="Lu F."/>
            <person name="Nguyen T."/>
            <person name="Nusskern D.R."/>
            <person name="Pfannkoch C.M."/>
            <person name="Sitter C."/>
            <person name="Sutton G.G."/>
            <person name="Venter J.C."/>
            <person name="Wang Z."/>
            <person name="Woodage T."/>
            <person name="Zheng X.H."/>
            <person name="Zhong F."/>
        </authorList>
    </citation>
    <scope>NUCLEOTIDE SEQUENCE [LARGE SCALE GENOMIC DNA]</scope>
    <source>
        <strain>BN</strain>
        <strain evidence="2">Sprague-Dawley</strain>
    </source>
</reference>
<evidence type="ECO:0000313" key="1">
    <source>
        <dbReference type="EMBL" id="EDM16902.1"/>
    </source>
</evidence>
<dbReference type="EMBL" id="CH473960">
    <property type="protein sequence ID" value="EDM16902.1"/>
    <property type="molecule type" value="Genomic_DNA"/>
</dbReference>
<protein>
    <submittedName>
        <fullName evidence="1">RCG49182</fullName>
    </submittedName>
</protein>
<dbReference type="AlphaFoldDB" id="A6IFZ6"/>
<evidence type="ECO:0000313" key="2">
    <source>
        <dbReference type="Proteomes" id="UP000234681"/>
    </source>
</evidence>
<name>A6IFZ6_RAT</name>